<comment type="caution">
    <text evidence="7">The sequence shown here is derived from an EMBL/GenBank/DDBJ whole genome shotgun (WGS) entry which is preliminary data.</text>
</comment>
<evidence type="ECO:0000259" key="5">
    <source>
        <dbReference type="Pfam" id="PF04542"/>
    </source>
</evidence>
<gene>
    <name evidence="7" type="ORF">BHU72_03965</name>
</gene>
<dbReference type="RefSeq" id="WP_069702018.1">
    <property type="nucleotide sequence ID" value="NZ_MJAT01000012.1"/>
</dbReference>
<dbReference type="GO" id="GO:0006352">
    <property type="term" value="P:DNA-templated transcription initiation"/>
    <property type="evidence" value="ECO:0007669"/>
    <property type="project" value="InterPro"/>
</dbReference>
<dbReference type="InterPro" id="IPR013249">
    <property type="entry name" value="RNA_pol_sigma70_r4_t2"/>
</dbReference>
<evidence type="ECO:0000256" key="2">
    <source>
        <dbReference type="ARBA" id="ARBA00023015"/>
    </source>
</evidence>
<keyword evidence="2" id="KW-0805">Transcription regulation</keyword>
<evidence type="ECO:0000313" key="8">
    <source>
        <dbReference type="Proteomes" id="UP000095255"/>
    </source>
</evidence>
<proteinExistence type="inferred from homology"/>
<reference evidence="7 8" key="1">
    <citation type="submission" date="2016-09" db="EMBL/GenBank/DDBJ databases">
        <title>Desulfuribacillus arsenicus sp. nov., an obligately anaerobic, dissimilatory arsenic- and antimonate-reducing bacterium isolated from anoxic sediments.</title>
        <authorList>
            <person name="Abin C.A."/>
            <person name="Hollibaugh J.T."/>
        </authorList>
    </citation>
    <scope>NUCLEOTIDE SEQUENCE [LARGE SCALE GENOMIC DNA]</scope>
    <source>
        <strain evidence="7 8">MLFW-2</strain>
    </source>
</reference>
<evidence type="ECO:0000256" key="1">
    <source>
        <dbReference type="ARBA" id="ARBA00010641"/>
    </source>
</evidence>
<evidence type="ECO:0000313" key="7">
    <source>
        <dbReference type="EMBL" id="OEH85935.1"/>
    </source>
</evidence>
<evidence type="ECO:0000256" key="4">
    <source>
        <dbReference type="ARBA" id="ARBA00023163"/>
    </source>
</evidence>
<dbReference type="Pfam" id="PF04542">
    <property type="entry name" value="Sigma70_r2"/>
    <property type="match status" value="1"/>
</dbReference>
<dbReference type="InterPro" id="IPR007627">
    <property type="entry name" value="RNA_pol_sigma70_r2"/>
</dbReference>
<dbReference type="AlphaFoldDB" id="A0A1E5L714"/>
<dbReference type="InterPro" id="IPR039425">
    <property type="entry name" value="RNA_pol_sigma-70-like"/>
</dbReference>
<keyword evidence="8" id="KW-1185">Reference proteome</keyword>
<dbReference type="CDD" id="cd06171">
    <property type="entry name" value="Sigma70_r4"/>
    <property type="match status" value="1"/>
</dbReference>
<dbReference type="SUPFAM" id="SSF88946">
    <property type="entry name" value="Sigma2 domain of RNA polymerase sigma factors"/>
    <property type="match status" value="1"/>
</dbReference>
<feature type="domain" description="RNA polymerase sigma factor 70 region 4 type 2" evidence="6">
    <location>
        <begin position="123"/>
        <end position="174"/>
    </location>
</feature>
<dbReference type="OrthoDB" id="9785675at2"/>
<sequence length="188" mass="22391">MTDSQIIQLIIEGKHEYYAELIQRHEQKVLIFIHYMLKNNAMEGLAEDLCQETFFKAYKSLYSFRDKEATFSTWLYTIARNTVLSELRKSKKNGQYLEDTNYEPKTELEEQPEYKLIKNERIQLVREAINTLPDNQRQALILREYEQLDYKQISEMMNCSISAVKSLIFRGRSAIKNRLEQYIRPSAE</sequence>
<dbReference type="Gene3D" id="1.10.1740.10">
    <property type="match status" value="1"/>
</dbReference>
<dbReference type="GO" id="GO:0016987">
    <property type="term" value="F:sigma factor activity"/>
    <property type="evidence" value="ECO:0007669"/>
    <property type="project" value="UniProtKB-KW"/>
</dbReference>
<dbReference type="STRING" id="1390249.BHU72_03965"/>
<dbReference type="Pfam" id="PF08281">
    <property type="entry name" value="Sigma70_r4_2"/>
    <property type="match status" value="1"/>
</dbReference>
<dbReference type="InterPro" id="IPR013325">
    <property type="entry name" value="RNA_pol_sigma_r2"/>
</dbReference>
<dbReference type="Proteomes" id="UP000095255">
    <property type="component" value="Unassembled WGS sequence"/>
</dbReference>
<dbReference type="InterPro" id="IPR013324">
    <property type="entry name" value="RNA_pol_sigma_r3/r4-like"/>
</dbReference>
<evidence type="ECO:0000259" key="6">
    <source>
        <dbReference type="Pfam" id="PF08281"/>
    </source>
</evidence>
<name>A0A1E5L714_9FIRM</name>
<dbReference type="InterPro" id="IPR036388">
    <property type="entry name" value="WH-like_DNA-bd_sf"/>
</dbReference>
<keyword evidence="3" id="KW-0731">Sigma factor</keyword>
<dbReference type="SUPFAM" id="SSF88659">
    <property type="entry name" value="Sigma3 and sigma4 domains of RNA polymerase sigma factors"/>
    <property type="match status" value="1"/>
</dbReference>
<dbReference type="PANTHER" id="PTHR43133:SF51">
    <property type="entry name" value="RNA POLYMERASE SIGMA FACTOR"/>
    <property type="match status" value="1"/>
</dbReference>
<protein>
    <submittedName>
        <fullName evidence="7">RNA polymerase subunit sigma-24</fullName>
    </submittedName>
</protein>
<feature type="domain" description="RNA polymerase sigma-70 region 2" evidence="5">
    <location>
        <begin position="21"/>
        <end position="91"/>
    </location>
</feature>
<evidence type="ECO:0000256" key="3">
    <source>
        <dbReference type="ARBA" id="ARBA00023082"/>
    </source>
</evidence>
<dbReference type="Gene3D" id="1.10.10.10">
    <property type="entry name" value="Winged helix-like DNA-binding domain superfamily/Winged helix DNA-binding domain"/>
    <property type="match status" value="1"/>
</dbReference>
<dbReference type="InterPro" id="IPR014284">
    <property type="entry name" value="RNA_pol_sigma-70_dom"/>
</dbReference>
<dbReference type="EMBL" id="MJAT01000012">
    <property type="protein sequence ID" value="OEH85935.1"/>
    <property type="molecule type" value="Genomic_DNA"/>
</dbReference>
<comment type="similarity">
    <text evidence="1">Belongs to the sigma-70 factor family. ECF subfamily.</text>
</comment>
<organism evidence="7 8">
    <name type="scientific">Desulfuribacillus stibiiarsenatis</name>
    <dbReference type="NCBI Taxonomy" id="1390249"/>
    <lineage>
        <taxon>Bacteria</taxon>
        <taxon>Bacillati</taxon>
        <taxon>Bacillota</taxon>
        <taxon>Desulfuribacillia</taxon>
        <taxon>Desulfuribacillales</taxon>
        <taxon>Desulfuribacillaceae</taxon>
        <taxon>Desulfuribacillus</taxon>
    </lineage>
</organism>
<dbReference type="NCBIfam" id="TIGR02937">
    <property type="entry name" value="sigma70-ECF"/>
    <property type="match status" value="1"/>
</dbReference>
<dbReference type="GO" id="GO:0003677">
    <property type="term" value="F:DNA binding"/>
    <property type="evidence" value="ECO:0007669"/>
    <property type="project" value="InterPro"/>
</dbReference>
<dbReference type="PANTHER" id="PTHR43133">
    <property type="entry name" value="RNA POLYMERASE ECF-TYPE SIGMA FACTO"/>
    <property type="match status" value="1"/>
</dbReference>
<keyword evidence="4" id="KW-0804">Transcription</keyword>
<accession>A0A1E5L714</accession>